<reference evidence="1 2" key="1">
    <citation type="submission" date="2019-03" db="EMBL/GenBank/DDBJ databases">
        <title>Muricauda SCR12 sp.nov, a marine bacterium isolated from Pacific Ocean:the Okinawa trough.</title>
        <authorList>
            <person name="Liu L."/>
        </authorList>
    </citation>
    <scope>NUCLEOTIDE SEQUENCE [LARGE SCALE GENOMIC DNA]</scope>
    <source>
        <strain evidence="1 2">SCR12</strain>
    </source>
</reference>
<evidence type="ECO:0000313" key="1">
    <source>
        <dbReference type="EMBL" id="THV57607.1"/>
    </source>
</evidence>
<sequence length="247" mass="27483">MEGEGQSNEAKEISDDIALDMMEGIEITDIFEEFGNRQFLKDIVESPSFQTTKTILEAATAASSNSKEKLYAGTITNNAPINYTFLGESGINQGEIILQNPINSPVTSLFHNHYLKANTGNPTDGRLLKTFSPADVLNFFVLANANLIQDLDTFNLILMTPDNDLHAIMIADQSIFASHLATMQQGNFQDNLEVFELLLNFKYGNQNDPINSNIDSGLAAKRLHAILKDYGLVIFEFDESKNKWVRP</sequence>
<name>A0A4S8RH14_9FLAO</name>
<accession>A0A4S8RH14</accession>
<dbReference type="RefSeq" id="WP_136567328.1">
    <property type="nucleotide sequence ID" value="NZ_SNTZ01000012.1"/>
</dbReference>
<keyword evidence="2" id="KW-1185">Reference proteome</keyword>
<dbReference type="EMBL" id="SNTZ01000012">
    <property type="protein sequence ID" value="THV57607.1"/>
    <property type="molecule type" value="Genomic_DNA"/>
</dbReference>
<dbReference type="Proteomes" id="UP000310406">
    <property type="component" value="Unassembled WGS sequence"/>
</dbReference>
<comment type="caution">
    <text evidence="1">The sequence shown here is derived from an EMBL/GenBank/DDBJ whole genome shotgun (WGS) entry which is preliminary data.</text>
</comment>
<proteinExistence type="predicted"/>
<organism evidence="1 2">
    <name type="scientific">Flagellimonas alvinocaridis</name>
    <dbReference type="NCBI Taxonomy" id="2530200"/>
    <lineage>
        <taxon>Bacteria</taxon>
        <taxon>Pseudomonadati</taxon>
        <taxon>Bacteroidota</taxon>
        <taxon>Flavobacteriia</taxon>
        <taxon>Flavobacteriales</taxon>
        <taxon>Flavobacteriaceae</taxon>
        <taxon>Flagellimonas</taxon>
    </lineage>
</organism>
<evidence type="ECO:0000313" key="2">
    <source>
        <dbReference type="Proteomes" id="UP000310406"/>
    </source>
</evidence>
<protein>
    <submittedName>
        <fullName evidence="1">Uncharacterized protein</fullName>
    </submittedName>
</protein>
<gene>
    <name evidence="1" type="ORF">EZV76_14700</name>
</gene>
<dbReference type="AlphaFoldDB" id="A0A4S8RH14"/>